<sequence>MRWILLLLALVPIFVSAQLTPEQEAMLERMDEIDRYIHRAPIFLDDSSQGGLRATAKVLDESCEDVENPHADGVLTYCTIQFQGGLEARYRVFGDPQQLHVIWIDIQSSRWVLARDVAVGQSFEHVVTALGEPTIREEDRVVYSGVTEQALFELSNGNVSRIRLKYYVD</sequence>
<accession>A0ABU0W952</accession>
<feature type="signal peptide" evidence="1">
    <location>
        <begin position="1"/>
        <end position="17"/>
    </location>
</feature>
<keyword evidence="3" id="KW-1185">Reference proteome</keyword>
<evidence type="ECO:0000256" key="1">
    <source>
        <dbReference type="SAM" id="SignalP"/>
    </source>
</evidence>
<gene>
    <name evidence="2" type="ORF">RBH19_11410</name>
</gene>
<organism evidence="2 3">
    <name type="scientific">Natronospira bacteriovora</name>
    <dbReference type="NCBI Taxonomy" id="3069753"/>
    <lineage>
        <taxon>Bacteria</taxon>
        <taxon>Pseudomonadati</taxon>
        <taxon>Pseudomonadota</taxon>
        <taxon>Gammaproteobacteria</taxon>
        <taxon>Natronospirales</taxon>
        <taxon>Natronospiraceae</taxon>
        <taxon>Natronospira</taxon>
    </lineage>
</organism>
<evidence type="ECO:0000313" key="3">
    <source>
        <dbReference type="Proteomes" id="UP001239019"/>
    </source>
</evidence>
<evidence type="ECO:0000313" key="2">
    <source>
        <dbReference type="EMBL" id="MDQ2070487.1"/>
    </source>
</evidence>
<name>A0ABU0W952_9GAMM</name>
<comment type="caution">
    <text evidence="2">The sequence shown here is derived from an EMBL/GenBank/DDBJ whole genome shotgun (WGS) entry which is preliminary data.</text>
</comment>
<reference evidence="2 3" key="1">
    <citation type="submission" date="2023-08" db="EMBL/GenBank/DDBJ databases">
        <title>Whole-genome sequencing of halo(alkali)philic microorganisms from hypersaline lakes.</title>
        <authorList>
            <person name="Sorokin D.Y."/>
            <person name="Abbas B."/>
            <person name="Merkel A.Y."/>
        </authorList>
    </citation>
    <scope>NUCLEOTIDE SEQUENCE [LARGE SCALE GENOMIC DNA]</scope>
    <source>
        <strain evidence="2 3">AB-CW4</strain>
    </source>
</reference>
<feature type="chain" id="PRO_5046903792" evidence="1">
    <location>
        <begin position="18"/>
        <end position="169"/>
    </location>
</feature>
<dbReference type="EMBL" id="JAVDDT010000007">
    <property type="protein sequence ID" value="MDQ2070487.1"/>
    <property type="molecule type" value="Genomic_DNA"/>
</dbReference>
<protein>
    <submittedName>
        <fullName evidence="2">Uncharacterized protein</fullName>
    </submittedName>
</protein>
<dbReference type="Proteomes" id="UP001239019">
    <property type="component" value="Unassembled WGS sequence"/>
</dbReference>
<proteinExistence type="predicted"/>
<dbReference type="RefSeq" id="WP_306728987.1">
    <property type="nucleotide sequence ID" value="NZ_JAVDDT010000007.1"/>
</dbReference>
<keyword evidence="1" id="KW-0732">Signal</keyword>